<dbReference type="AlphaFoldDB" id="A0A1E1WAX4"/>
<feature type="domain" description="ZAD" evidence="1">
    <location>
        <begin position="42"/>
        <end position="122"/>
    </location>
</feature>
<accession>A0A1E1WAX4</accession>
<dbReference type="OrthoDB" id="264392at2759"/>
<dbReference type="SMART" id="SM00868">
    <property type="entry name" value="zf-AD"/>
    <property type="match status" value="1"/>
</dbReference>
<dbReference type="GO" id="GO:0005634">
    <property type="term" value="C:nucleus"/>
    <property type="evidence" value="ECO:0007669"/>
    <property type="project" value="InterPro"/>
</dbReference>
<gene>
    <name evidence="2" type="ORF">g.3559</name>
</gene>
<feature type="non-terminal residue" evidence="2">
    <location>
        <position position="1"/>
    </location>
</feature>
<protein>
    <recommendedName>
        <fullName evidence="1">ZAD domain-containing protein</fullName>
    </recommendedName>
</protein>
<name>A0A1E1WAX4_PECGO</name>
<evidence type="ECO:0000313" key="2">
    <source>
        <dbReference type="EMBL" id="JAT84158.1"/>
    </source>
</evidence>
<reference evidence="2" key="1">
    <citation type="submission" date="2015-09" db="EMBL/GenBank/DDBJ databases">
        <title>De novo assembly of Pectinophora gossypiella (Pink Bollworm) gut transcriptome.</title>
        <authorList>
            <person name="Tassone E.E."/>
        </authorList>
    </citation>
    <scope>NUCLEOTIDE SEQUENCE</scope>
</reference>
<dbReference type="GO" id="GO:0008270">
    <property type="term" value="F:zinc ion binding"/>
    <property type="evidence" value="ECO:0007669"/>
    <property type="project" value="InterPro"/>
</dbReference>
<organism evidence="2">
    <name type="scientific">Pectinophora gossypiella</name>
    <name type="common">Cotton pink bollworm</name>
    <name type="synonym">Depressaria gossypiella</name>
    <dbReference type="NCBI Taxonomy" id="13191"/>
    <lineage>
        <taxon>Eukaryota</taxon>
        <taxon>Metazoa</taxon>
        <taxon>Ecdysozoa</taxon>
        <taxon>Arthropoda</taxon>
        <taxon>Hexapoda</taxon>
        <taxon>Insecta</taxon>
        <taxon>Pterygota</taxon>
        <taxon>Neoptera</taxon>
        <taxon>Endopterygota</taxon>
        <taxon>Lepidoptera</taxon>
        <taxon>Glossata</taxon>
        <taxon>Ditrysia</taxon>
        <taxon>Gelechioidea</taxon>
        <taxon>Gelechiidae</taxon>
        <taxon>Apatetrinae</taxon>
        <taxon>Pectinophora</taxon>
    </lineage>
</organism>
<feature type="non-terminal residue" evidence="2">
    <location>
        <position position="158"/>
    </location>
</feature>
<sequence length="158" mass="18120">ESSIGSSKLDAKSISRFLKLVYEITMTLRNVINSIIHSKNNYCCLCLQSIEPPAILLQDEIFFENSAHSEEIIDMLAFLLDADSLDTLSRYSAVCEKCKDCLTKSYTFIKMCKESCEQIRKTVDTLENLSIPHINCCKSIFVCLNTKDFIKEIYYDEK</sequence>
<dbReference type="EMBL" id="GDQN01006896">
    <property type="protein sequence ID" value="JAT84158.1"/>
    <property type="molecule type" value="Transcribed_RNA"/>
</dbReference>
<proteinExistence type="predicted"/>
<evidence type="ECO:0000259" key="1">
    <source>
        <dbReference type="SMART" id="SM00868"/>
    </source>
</evidence>
<dbReference type="InterPro" id="IPR012934">
    <property type="entry name" value="Znf_AD"/>
</dbReference>